<dbReference type="OMA" id="IDLAPRC"/>
<organism evidence="2 3">
    <name type="scientific">Saprolegnia parasitica (strain CBS 223.65)</name>
    <dbReference type="NCBI Taxonomy" id="695850"/>
    <lineage>
        <taxon>Eukaryota</taxon>
        <taxon>Sar</taxon>
        <taxon>Stramenopiles</taxon>
        <taxon>Oomycota</taxon>
        <taxon>Saprolegniomycetes</taxon>
        <taxon>Saprolegniales</taxon>
        <taxon>Saprolegniaceae</taxon>
        <taxon>Saprolegnia</taxon>
    </lineage>
</organism>
<gene>
    <name evidence="2" type="ORF">SPRG_09024</name>
</gene>
<sequence length="117" mass="12861">MSVTLLLGCFGCAVLYAAEWIDLAPRCLFNPRNIDTSAYAHVEQGKATQKEIEEIFDRHDDALIMAKPSTPGILASLVLMGGGLLVDHVHDRLQPVLVFVVLYCAFSTGERACWIVL</sequence>
<feature type="chain" id="PRO_5001637510" evidence="1">
    <location>
        <begin position="18"/>
        <end position="117"/>
    </location>
</feature>
<dbReference type="EMBL" id="KK583229">
    <property type="protein sequence ID" value="KDO25725.1"/>
    <property type="molecule type" value="Genomic_DNA"/>
</dbReference>
<keyword evidence="3" id="KW-1185">Reference proteome</keyword>
<dbReference type="GeneID" id="24131223"/>
<dbReference type="OrthoDB" id="10394321at2759"/>
<dbReference type="Proteomes" id="UP000030745">
    <property type="component" value="Unassembled WGS sequence"/>
</dbReference>
<reference evidence="2 3" key="1">
    <citation type="journal article" date="2013" name="PLoS Genet.">
        <title>Distinctive expansion of potential virulence genes in the genome of the oomycete fish pathogen Saprolegnia parasitica.</title>
        <authorList>
            <person name="Jiang R.H."/>
            <person name="de Bruijn I."/>
            <person name="Haas B.J."/>
            <person name="Belmonte R."/>
            <person name="Lobach L."/>
            <person name="Christie J."/>
            <person name="van den Ackerveken G."/>
            <person name="Bottin A."/>
            <person name="Bulone V."/>
            <person name="Diaz-Moreno S.M."/>
            <person name="Dumas B."/>
            <person name="Fan L."/>
            <person name="Gaulin E."/>
            <person name="Govers F."/>
            <person name="Grenville-Briggs L.J."/>
            <person name="Horner N.R."/>
            <person name="Levin J.Z."/>
            <person name="Mammella M."/>
            <person name="Meijer H.J."/>
            <person name="Morris P."/>
            <person name="Nusbaum C."/>
            <person name="Oome S."/>
            <person name="Phillips A.J."/>
            <person name="van Rooyen D."/>
            <person name="Rzeszutek E."/>
            <person name="Saraiva M."/>
            <person name="Secombes C.J."/>
            <person name="Seidl M.F."/>
            <person name="Snel B."/>
            <person name="Stassen J.H."/>
            <person name="Sykes S."/>
            <person name="Tripathy S."/>
            <person name="van den Berg H."/>
            <person name="Vega-Arreguin J.C."/>
            <person name="Wawra S."/>
            <person name="Young S.K."/>
            <person name="Zeng Q."/>
            <person name="Dieguez-Uribeondo J."/>
            <person name="Russ C."/>
            <person name="Tyler B.M."/>
            <person name="van West P."/>
        </authorList>
    </citation>
    <scope>NUCLEOTIDE SEQUENCE [LARGE SCALE GENOMIC DNA]</scope>
    <source>
        <strain evidence="2 3">CBS 223.65</strain>
    </source>
</reference>
<protein>
    <submittedName>
        <fullName evidence="2">Uncharacterized protein</fullName>
    </submittedName>
</protein>
<keyword evidence="1" id="KW-0732">Signal</keyword>
<evidence type="ECO:0000313" key="3">
    <source>
        <dbReference type="Proteomes" id="UP000030745"/>
    </source>
</evidence>
<accession>A0A067C9B2</accession>
<dbReference type="RefSeq" id="XP_012203535.1">
    <property type="nucleotide sequence ID" value="XM_012348145.1"/>
</dbReference>
<evidence type="ECO:0000256" key="1">
    <source>
        <dbReference type="SAM" id="SignalP"/>
    </source>
</evidence>
<dbReference type="AlphaFoldDB" id="A0A067C9B2"/>
<proteinExistence type="predicted"/>
<dbReference type="KEGG" id="spar:SPRG_09024"/>
<name>A0A067C9B2_SAPPC</name>
<feature type="signal peptide" evidence="1">
    <location>
        <begin position="1"/>
        <end position="17"/>
    </location>
</feature>
<evidence type="ECO:0000313" key="2">
    <source>
        <dbReference type="EMBL" id="KDO25725.1"/>
    </source>
</evidence>
<dbReference type="VEuPathDB" id="FungiDB:SPRG_09024"/>